<evidence type="ECO:0000256" key="4">
    <source>
        <dbReference type="ARBA" id="ARBA00022833"/>
    </source>
</evidence>
<sequence>MIAAILHSAMPAGQPGQPGQPGGTGPTRYADAKPLVIEELERPEPRAGELGVSITYSSLCHSDLSVVDGSRVRPLPMALGHEAVGRVVTVGEGVNDVKEGDHVVLVFVPSCGSCRACAAGRPALCHRAAETNGSGDLLHGEALLKTAEGKRINHHLGVSAFADYAVVARESVVVINDDVPDTVAAMFGCAVLTGMGAVLNTAAVQAGQSVAVFGLGAVGLSAVMAASLAGASDIIAIDPNPGKHQLALDCGATAVGTPDDAGELIAEATGDGVDVVVEAVGSAKVIASCLEHVTRGGAVVSVGLPHPSAELTVPALQFAGAGKRLLGSYMGDAVPERDIPRYLEHWRAGKLPVELLYTDTKPLREINEGLDALAAGQVVRRLFQA</sequence>
<dbReference type="STRING" id="37928.SAMN04489742_1135"/>
<evidence type="ECO:0000256" key="1">
    <source>
        <dbReference type="ARBA" id="ARBA00001947"/>
    </source>
</evidence>
<dbReference type="InterPro" id="IPR011032">
    <property type="entry name" value="GroES-like_sf"/>
</dbReference>
<comment type="similarity">
    <text evidence="2 7">Belongs to the zinc-containing alcohol dehydrogenase family.</text>
</comment>
<dbReference type="RefSeq" id="WP_074699594.1">
    <property type="nucleotide sequence ID" value="NZ_CP018863.1"/>
</dbReference>
<keyword evidence="4 7" id="KW-0862">Zinc</keyword>
<dbReference type="Pfam" id="PF08240">
    <property type="entry name" value="ADH_N"/>
    <property type="match status" value="1"/>
</dbReference>
<dbReference type="SUPFAM" id="SSF50129">
    <property type="entry name" value="GroES-like"/>
    <property type="match status" value="1"/>
</dbReference>
<reference evidence="10 11" key="1">
    <citation type="submission" date="2016-10" db="EMBL/GenBank/DDBJ databases">
        <authorList>
            <person name="de Groot N.N."/>
        </authorList>
    </citation>
    <scope>NUCLEOTIDE SEQUENCE [LARGE SCALE GENOMIC DNA]</scope>
    <source>
        <strain evidence="10 11">DSM 20117</strain>
    </source>
</reference>
<dbReference type="InterPro" id="IPR013154">
    <property type="entry name" value="ADH-like_N"/>
</dbReference>
<dbReference type="GO" id="GO:0005829">
    <property type="term" value="C:cytosol"/>
    <property type="evidence" value="ECO:0007669"/>
    <property type="project" value="TreeGrafter"/>
</dbReference>
<keyword evidence="6" id="KW-0520">NAD</keyword>
<dbReference type="PANTHER" id="PTHR43880:SF12">
    <property type="entry name" value="ALCOHOL DEHYDROGENASE CLASS-3"/>
    <property type="match status" value="1"/>
</dbReference>
<accession>A0A1H1AXL1</accession>
<evidence type="ECO:0000256" key="8">
    <source>
        <dbReference type="SAM" id="MobiDB-lite"/>
    </source>
</evidence>
<dbReference type="CDD" id="cd08281">
    <property type="entry name" value="liver_ADH_like1"/>
    <property type="match status" value="1"/>
</dbReference>
<name>A0A1H1AXL1_9MICC</name>
<organism evidence="10 11">
    <name type="scientific">Crystallibacter crystallopoietes</name>
    <dbReference type="NCBI Taxonomy" id="37928"/>
    <lineage>
        <taxon>Bacteria</taxon>
        <taxon>Bacillati</taxon>
        <taxon>Actinomycetota</taxon>
        <taxon>Actinomycetes</taxon>
        <taxon>Micrococcales</taxon>
        <taxon>Micrococcaceae</taxon>
        <taxon>Crystallibacter</taxon>
    </lineage>
</organism>
<evidence type="ECO:0000256" key="5">
    <source>
        <dbReference type="ARBA" id="ARBA00023002"/>
    </source>
</evidence>
<dbReference type="KEGG" id="acry:AC20117_11660"/>
<dbReference type="GO" id="GO:0008270">
    <property type="term" value="F:zinc ion binding"/>
    <property type="evidence" value="ECO:0007669"/>
    <property type="project" value="InterPro"/>
</dbReference>
<dbReference type="AlphaFoldDB" id="A0A1H1AXL1"/>
<dbReference type="InterPro" id="IPR020843">
    <property type="entry name" value="ER"/>
</dbReference>
<dbReference type="InterPro" id="IPR036291">
    <property type="entry name" value="NAD(P)-bd_dom_sf"/>
</dbReference>
<feature type="region of interest" description="Disordered" evidence="8">
    <location>
        <begin position="7"/>
        <end position="29"/>
    </location>
</feature>
<evidence type="ECO:0000313" key="10">
    <source>
        <dbReference type="EMBL" id="SDQ44392.1"/>
    </source>
</evidence>
<dbReference type="Pfam" id="PF00107">
    <property type="entry name" value="ADH_zinc_N"/>
    <property type="match status" value="1"/>
</dbReference>
<dbReference type="Gene3D" id="3.40.50.720">
    <property type="entry name" value="NAD(P)-binding Rossmann-like Domain"/>
    <property type="match status" value="1"/>
</dbReference>
<dbReference type="SMART" id="SM00829">
    <property type="entry name" value="PKS_ER"/>
    <property type="match status" value="1"/>
</dbReference>
<dbReference type="InterPro" id="IPR002328">
    <property type="entry name" value="ADH_Zn_CS"/>
</dbReference>
<evidence type="ECO:0000256" key="7">
    <source>
        <dbReference type="RuleBase" id="RU361277"/>
    </source>
</evidence>
<dbReference type="InterPro" id="IPR013149">
    <property type="entry name" value="ADH-like_C"/>
</dbReference>
<proteinExistence type="inferred from homology"/>
<dbReference type="FunFam" id="3.40.50.720:FF:000003">
    <property type="entry name" value="S-(hydroxymethyl)glutathione dehydrogenase"/>
    <property type="match status" value="1"/>
</dbReference>
<keyword evidence="3 7" id="KW-0479">Metal-binding</keyword>
<dbReference type="EMBL" id="FNKH01000002">
    <property type="protein sequence ID" value="SDQ44392.1"/>
    <property type="molecule type" value="Genomic_DNA"/>
</dbReference>
<dbReference type="PANTHER" id="PTHR43880">
    <property type="entry name" value="ALCOHOL DEHYDROGENASE"/>
    <property type="match status" value="1"/>
</dbReference>
<dbReference type="Gene3D" id="3.90.180.10">
    <property type="entry name" value="Medium-chain alcohol dehydrogenases, catalytic domain"/>
    <property type="match status" value="1"/>
</dbReference>
<keyword evidence="5" id="KW-0560">Oxidoreductase</keyword>
<dbReference type="SUPFAM" id="SSF51735">
    <property type="entry name" value="NAD(P)-binding Rossmann-fold domains"/>
    <property type="match status" value="1"/>
</dbReference>
<dbReference type="Proteomes" id="UP000181917">
    <property type="component" value="Unassembled WGS sequence"/>
</dbReference>
<evidence type="ECO:0000256" key="2">
    <source>
        <dbReference type="ARBA" id="ARBA00008072"/>
    </source>
</evidence>
<feature type="domain" description="Enoyl reductase (ER)" evidence="9">
    <location>
        <begin position="30"/>
        <end position="379"/>
    </location>
</feature>
<dbReference type="GO" id="GO:0051903">
    <property type="term" value="F:S-(hydroxymethyl)glutathione dehydrogenase [NAD(P)+] activity"/>
    <property type="evidence" value="ECO:0007669"/>
    <property type="project" value="TreeGrafter"/>
</dbReference>
<gene>
    <name evidence="10" type="ORF">SAMN04489742_1135</name>
</gene>
<dbReference type="OrthoDB" id="334894at2"/>
<keyword evidence="11" id="KW-1185">Reference proteome</keyword>
<comment type="cofactor">
    <cofactor evidence="1 7">
        <name>Zn(2+)</name>
        <dbReference type="ChEBI" id="CHEBI:29105"/>
    </cofactor>
</comment>
<evidence type="ECO:0000256" key="6">
    <source>
        <dbReference type="ARBA" id="ARBA00023027"/>
    </source>
</evidence>
<evidence type="ECO:0000313" key="11">
    <source>
        <dbReference type="Proteomes" id="UP000181917"/>
    </source>
</evidence>
<protein>
    <submittedName>
        <fullName evidence="10">Alcohol dehydrogenase</fullName>
    </submittedName>
</protein>
<dbReference type="GO" id="GO:0046294">
    <property type="term" value="P:formaldehyde catabolic process"/>
    <property type="evidence" value="ECO:0007669"/>
    <property type="project" value="TreeGrafter"/>
</dbReference>
<evidence type="ECO:0000256" key="3">
    <source>
        <dbReference type="ARBA" id="ARBA00022723"/>
    </source>
</evidence>
<evidence type="ECO:0000259" key="9">
    <source>
        <dbReference type="SMART" id="SM00829"/>
    </source>
</evidence>
<dbReference type="PROSITE" id="PS00059">
    <property type="entry name" value="ADH_ZINC"/>
    <property type="match status" value="1"/>
</dbReference>